<dbReference type="InterPro" id="IPR018060">
    <property type="entry name" value="HTH_AraC"/>
</dbReference>
<proteinExistence type="predicted"/>
<keyword evidence="1" id="KW-0805">Transcription regulation</keyword>
<dbReference type="EMBL" id="CP117812">
    <property type="protein sequence ID" value="WDE98896.1"/>
    <property type="molecule type" value="Genomic_DNA"/>
</dbReference>
<dbReference type="PANTHER" id="PTHR43280:SF2">
    <property type="entry name" value="HTH-TYPE TRANSCRIPTIONAL REGULATOR EXSA"/>
    <property type="match status" value="1"/>
</dbReference>
<evidence type="ECO:0000259" key="4">
    <source>
        <dbReference type="PROSITE" id="PS01124"/>
    </source>
</evidence>
<dbReference type="SUPFAM" id="SSF46689">
    <property type="entry name" value="Homeodomain-like"/>
    <property type="match status" value="2"/>
</dbReference>
<dbReference type="PANTHER" id="PTHR43280">
    <property type="entry name" value="ARAC-FAMILY TRANSCRIPTIONAL REGULATOR"/>
    <property type="match status" value="1"/>
</dbReference>
<protein>
    <submittedName>
        <fullName evidence="5">AraC family transcriptional regulator</fullName>
    </submittedName>
</protein>
<evidence type="ECO:0000256" key="1">
    <source>
        <dbReference type="ARBA" id="ARBA00023015"/>
    </source>
</evidence>
<gene>
    <name evidence="5" type="ORF">PQO03_13735</name>
</gene>
<evidence type="ECO:0000313" key="5">
    <source>
        <dbReference type="EMBL" id="WDE98896.1"/>
    </source>
</evidence>
<name>A0ABY7VY99_9BACT</name>
<dbReference type="Pfam" id="PF12833">
    <property type="entry name" value="HTH_18"/>
    <property type="match status" value="1"/>
</dbReference>
<accession>A0ABY7VY99</accession>
<keyword evidence="3" id="KW-0804">Transcription</keyword>
<dbReference type="Gene3D" id="1.10.10.60">
    <property type="entry name" value="Homeodomain-like"/>
    <property type="match status" value="2"/>
</dbReference>
<dbReference type="InterPro" id="IPR014710">
    <property type="entry name" value="RmlC-like_jellyroll"/>
</dbReference>
<evidence type="ECO:0000256" key="3">
    <source>
        <dbReference type="ARBA" id="ARBA00023163"/>
    </source>
</evidence>
<sequence>MDFYHNSQFTYLKGSQVNFASTWQKALHSSSSHQLYYLSDGEVLLTMDSKVLTLKKNSLCLIPAATPIALQGKSKGKLFKCSFDAKVYQNLDLFDLIQLPHFLKAEKSLLTEQLFKQLINKNQQDAFERATIIQLLLCPFLKLAQKKEGAQALSRLVPVFDYIEENIKYSPRLDDLAKLIDLDKNYFNSFFRKSMGLSPGQYIQQRKIKAACNMLANHVNVSKITQELDFYDTSHFCRIFKKEMNETPKSFLKRLNQNPSI</sequence>
<evidence type="ECO:0000313" key="6">
    <source>
        <dbReference type="Proteomes" id="UP001214250"/>
    </source>
</evidence>
<dbReference type="Gene3D" id="2.60.120.10">
    <property type="entry name" value="Jelly Rolls"/>
    <property type="match status" value="1"/>
</dbReference>
<dbReference type="InterPro" id="IPR009057">
    <property type="entry name" value="Homeodomain-like_sf"/>
</dbReference>
<organism evidence="5 6">
    <name type="scientific">Lentisphaera profundi</name>
    <dbReference type="NCBI Taxonomy" id="1658616"/>
    <lineage>
        <taxon>Bacteria</taxon>
        <taxon>Pseudomonadati</taxon>
        <taxon>Lentisphaerota</taxon>
        <taxon>Lentisphaeria</taxon>
        <taxon>Lentisphaerales</taxon>
        <taxon>Lentisphaeraceae</taxon>
        <taxon>Lentisphaera</taxon>
    </lineage>
</organism>
<keyword evidence="2" id="KW-0238">DNA-binding</keyword>
<dbReference type="PROSITE" id="PS01124">
    <property type="entry name" value="HTH_ARAC_FAMILY_2"/>
    <property type="match status" value="1"/>
</dbReference>
<dbReference type="RefSeq" id="WP_274153764.1">
    <property type="nucleotide sequence ID" value="NZ_CP117812.1"/>
</dbReference>
<dbReference type="Proteomes" id="UP001214250">
    <property type="component" value="Chromosome 2"/>
</dbReference>
<evidence type="ECO:0000256" key="2">
    <source>
        <dbReference type="ARBA" id="ARBA00023125"/>
    </source>
</evidence>
<feature type="domain" description="HTH araC/xylS-type" evidence="4">
    <location>
        <begin position="157"/>
        <end position="254"/>
    </location>
</feature>
<keyword evidence="6" id="KW-1185">Reference proteome</keyword>
<dbReference type="SMART" id="SM00342">
    <property type="entry name" value="HTH_ARAC"/>
    <property type="match status" value="1"/>
</dbReference>
<reference evidence="5 6" key="1">
    <citation type="submission" date="2023-02" db="EMBL/GenBank/DDBJ databases">
        <title>Genome sequence of Lentisphaera profundi SAORIC-696.</title>
        <authorList>
            <person name="Kim e."/>
            <person name="Cho J.-C."/>
            <person name="Choi A."/>
            <person name="Kang I."/>
        </authorList>
    </citation>
    <scope>NUCLEOTIDE SEQUENCE [LARGE SCALE GENOMIC DNA]</scope>
    <source>
        <strain evidence="5 6">SAORIC-696</strain>
    </source>
</reference>